<name>A0A369J8E2_HYPMA</name>
<accession>A0A369J8E2</accession>
<dbReference type="Proteomes" id="UP000076154">
    <property type="component" value="Unassembled WGS sequence"/>
</dbReference>
<dbReference type="EMBL" id="LUEZ02000102">
    <property type="protein sequence ID" value="RDB18369.1"/>
    <property type="molecule type" value="Genomic_DNA"/>
</dbReference>
<reference evidence="1" key="1">
    <citation type="submission" date="2018-04" db="EMBL/GenBank/DDBJ databases">
        <title>Whole genome sequencing of Hypsizygus marmoreus.</title>
        <authorList>
            <person name="Choi I.-G."/>
            <person name="Min B."/>
            <person name="Kim J.-G."/>
            <person name="Kim S."/>
            <person name="Oh Y.-L."/>
            <person name="Kong W.-S."/>
            <person name="Park H."/>
            <person name="Jeong J."/>
            <person name="Song E.-S."/>
        </authorList>
    </citation>
    <scope>NUCLEOTIDE SEQUENCE [LARGE SCALE GENOMIC DNA]</scope>
    <source>
        <strain evidence="1">51987-8</strain>
    </source>
</reference>
<dbReference type="AlphaFoldDB" id="A0A369J8E2"/>
<proteinExistence type="predicted"/>
<gene>
    <name evidence="1" type="ORF">Hypma_000380</name>
</gene>
<protein>
    <submittedName>
        <fullName evidence="1">Uncharacterized protein</fullName>
    </submittedName>
</protein>
<comment type="caution">
    <text evidence="1">The sequence shown here is derived from an EMBL/GenBank/DDBJ whole genome shotgun (WGS) entry which is preliminary data.</text>
</comment>
<organism evidence="1 2">
    <name type="scientific">Hypsizygus marmoreus</name>
    <name type="common">White beech mushroom</name>
    <name type="synonym">Agaricus marmoreus</name>
    <dbReference type="NCBI Taxonomy" id="39966"/>
    <lineage>
        <taxon>Eukaryota</taxon>
        <taxon>Fungi</taxon>
        <taxon>Dikarya</taxon>
        <taxon>Basidiomycota</taxon>
        <taxon>Agaricomycotina</taxon>
        <taxon>Agaricomycetes</taxon>
        <taxon>Agaricomycetidae</taxon>
        <taxon>Agaricales</taxon>
        <taxon>Tricholomatineae</taxon>
        <taxon>Lyophyllaceae</taxon>
        <taxon>Hypsizygus</taxon>
    </lineage>
</organism>
<evidence type="ECO:0000313" key="2">
    <source>
        <dbReference type="Proteomes" id="UP000076154"/>
    </source>
</evidence>
<keyword evidence="2" id="KW-1185">Reference proteome</keyword>
<dbReference type="InParanoid" id="A0A369J8E2"/>
<evidence type="ECO:0000313" key="1">
    <source>
        <dbReference type="EMBL" id="RDB18369.1"/>
    </source>
</evidence>
<sequence>MNLLPLPAEGRICEIWKRKGGRLEEGTNDRGATHRSAMNTNTGRHRRDIFGHRECSPLAAGARICCENDHFSIRRCWETRLRRYSPLRNNYEQCDGGARYLR</sequence>